<name>A0A7R8VXZ3_TIMDO</name>
<accession>A0A7R8VXZ3</accession>
<feature type="signal peptide" evidence="2">
    <location>
        <begin position="1"/>
        <end position="23"/>
    </location>
</feature>
<evidence type="ECO:0000313" key="4">
    <source>
        <dbReference type="EMBL" id="CAD7205128.1"/>
    </source>
</evidence>
<keyword evidence="1" id="KW-0520">NAD</keyword>
<dbReference type="PANTHER" id="PTHR11728">
    <property type="entry name" value="GLYCEROL-3-PHOSPHATE DEHYDROGENASE"/>
    <property type="match status" value="1"/>
</dbReference>
<dbReference type="InterPro" id="IPR006109">
    <property type="entry name" value="G3P_DH_NAD-dep_C"/>
</dbReference>
<proteinExistence type="predicted"/>
<dbReference type="Gene3D" id="1.10.1040.10">
    <property type="entry name" value="N-(1-d-carboxylethyl)-l-norvaline Dehydrogenase, domain 2"/>
    <property type="match status" value="1"/>
</dbReference>
<dbReference type="GO" id="GO:0005829">
    <property type="term" value="C:cytosol"/>
    <property type="evidence" value="ECO:0007669"/>
    <property type="project" value="TreeGrafter"/>
</dbReference>
<dbReference type="InterPro" id="IPR008927">
    <property type="entry name" value="6-PGluconate_DH-like_C_sf"/>
</dbReference>
<evidence type="ECO:0000256" key="1">
    <source>
        <dbReference type="ARBA" id="ARBA00023027"/>
    </source>
</evidence>
<gene>
    <name evidence="4" type="ORF">TDIB3V08_LOCUS11282</name>
</gene>
<dbReference type="SUPFAM" id="SSF48179">
    <property type="entry name" value="6-phosphogluconate dehydrogenase C-terminal domain-like"/>
    <property type="match status" value="1"/>
</dbReference>
<dbReference type="GO" id="GO:0006072">
    <property type="term" value="P:glycerol-3-phosphate metabolic process"/>
    <property type="evidence" value="ECO:0007669"/>
    <property type="project" value="InterPro"/>
</dbReference>
<dbReference type="Pfam" id="PF07479">
    <property type="entry name" value="NAD_Gly3P_dh_C"/>
    <property type="match status" value="1"/>
</dbReference>
<sequence length="115" mass="12953">MTGRSRCTKGGFPLFLLTNSVVCLQSIEELEKELLNGQKLQGPITALEVNHMLKNKSMDDKFPLFTAIHRICVGELKPDQLINCIREHPEHIHSRAEQALFQPRSSFGMASPKPL</sequence>
<reference evidence="4" key="1">
    <citation type="submission" date="2020-11" db="EMBL/GenBank/DDBJ databases">
        <authorList>
            <person name="Tran Van P."/>
        </authorList>
    </citation>
    <scope>NUCLEOTIDE SEQUENCE</scope>
</reference>
<protein>
    <recommendedName>
        <fullName evidence="3">Glycerol-3-phosphate dehydrogenase NAD-dependent C-terminal domain-containing protein</fullName>
    </recommendedName>
</protein>
<dbReference type="EMBL" id="OA574132">
    <property type="protein sequence ID" value="CAD7205128.1"/>
    <property type="molecule type" value="Genomic_DNA"/>
</dbReference>
<dbReference type="GO" id="GO:0047952">
    <property type="term" value="F:glycerol-3-phosphate dehydrogenase [NAD(P)+] activity"/>
    <property type="evidence" value="ECO:0007669"/>
    <property type="project" value="TreeGrafter"/>
</dbReference>
<dbReference type="GO" id="GO:0005975">
    <property type="term" value="P:carbohydrate metabolic process"/>
    <property type="evidence" value="ECO:0007669"/>
    <property type="project" value="InterPro"/>
</dbReference>
<dbReference type="InterPro" id="IPR013328">
    <property type="entry name" value="6PGD_dom2"/>
</dbReference>
<evidence type="ECO:0000256" key="2">
    <source>
        <dbReference type="SAM" id="SignalP"/>
    </source>
</evidence>
<dbReference type="AlphaFoldDB" id="A0A7R8VXZ3"/>
<feature type="domain" description="Glycerol-3-phosphate dehydrogenase NAD-dependent C-terminal" evidence="3">
    <location>
        <begin position="25"/>
        <end position="82"/>
    </location>
</feature>
<organism evidence="4">
    <name type="scientific">Timema douglasi</name>
    <name type="common">Walking stick</name>
    <dbReference type="NCBI Taxonomy" id="61478"/>
    <lineage>
        <taxon>Eukaryota</taxon>
        <taxon>Metazoa</taxon>
        <taxon>Ecdysozoa</taxon>
        <taxon>Arthropoda</taxon>
        <taxon>Hexapoda</taxon>
        <taxon>Insecta</taxon>
        <taxon>Pterygota</taxon>
        <taxon>Neoptera</taxon>
        <taxon>Polyneoptera</taxon>
        <taxon>Phasmatodea</taxon>
        <taxon>Timematodea</taxon>
        <taxon>Timematoidea</taxon>
        <taxon>Timematidae</taxon>
        <taxon>Timema</taxon>
    </lineage>
</organism>
<evidence type="ECO:0000259" key="3">
    <source>
        <dbReference type="Pfam" id="PF07479"/>
    </source>
</evidence>
<feature type="chain" id="PRO_5030810268" description="Glycerol-3-phosphate dehydrogenase NAD-dependent C-terminal domain-containing protein" evidence="2">
    <location>
        <begin position="24"/>
        <end position="115"/>
    </location>
</feature>
<dbReference type="PANTHER" id="PTHR11728:SF8">
    <property type="entry name" value="GLYCEROL-3-PHOSPHATE DEHYDROGENASE [NAD(+)]-RELATED"/>
    <property type="match status" value="1"/>
</dbReference>
<keyword evidence="2" id="KW-0732">Signal</keyword>